<evidence type="ECO:0000313" key="1">
    <source>
        <dbReference type="EMBL" id="TQN69138.1"/>
    </source>
</evidence>
<name>A0A5Q4BQ39_9PEZI</name>
<dbReference type="AlphaFoldDB" id="A0A5Q4BQ39"/>
<proteinExistence type="predicted"/>
<comment type="caution">
    <text evidence="1">The sequence shown here is derived from an EMBL/GenBank/DDBJ whole genome shotgun (WGS) entry which is preliminary data.</text>
</comment>
<protein>
    <submittedName>
        <fullName evidence="1">Uncharacterized protein</fullName>
    </submittedName>
</protein>
<dbReference type="Proteomes" id="UP000326340">
    <property type="component" value="Unassembled WGS sequence"/>
</dbReference>
<organism evidence="1 2">
    <name type="scientific">Colletotrichum shisoi</name>
    <dbReference type="NCBI Taxonomy" id="2078593"/>
    <lineage>
        <taxon>Eukaryota</taxon>
        <taxon>Fungi</taxon>
        <taxon>Dikarya</taxon>
        <taxon>Ascomycota</taxon>
        <taxon>Pezizomycotina</taxon>
        <taxon>Sordariomycetes</taxon>
        <taxon>Hypocreomycetidae</taxon>
        <taxon>Glomerellales</taxon>
        <taxon>Glomerellaceae</taxon>
        <taxon>Colletotrichum</taxon>
        <taxon>Colletotrichum destructivum species complex</taxon>
    </lineage>
</organism>
<dbReference type="EMBL" id="PUHP01000568">
    <property type="protein sequence ID" value="TQN69138.1"/>
    <property type="molecule type" value="Genomic_DNA"/>
</dbReference>
<evidence type="ECO:0000313" key="2">
    <source>
        <dbReference type="Proteomes" id="UP000326340"/>
    </source>
</evidence>
<reference evidence="1 2" key="1">
    <citation type="journal article" date="2019" name="Sci. Rep.">
        <title>Colletotrichum shisoi sp. nov., an anthracnose pathogen of Perilla frutescens in Japan: molecular phylogenetic, morphological and genomic evidence.</title>
        <authorList>
            <person name="Gan P."/>
            <person name="Tsushima A."/>
            <person name="Hiroyama R."/>
            <person name="Narusaka M."/>
            <person name="Takano Y."/>
            <person name="Narusaka Y."/>
            <person name="Kawaradani M."/>
            <person name="Damm U."/>
            <person name="Shirasu K."/>
        </authorList>
    </citation>
    <scope>NUCLEOTIDE SEQUENCE [LARGE SCALE GENOMIC DNA]</scope>
    <source>
        <strain evidence="1 2">PG-2018a</strain>
    </source>
</reference>
<keyword evidence="2" id="KW-1185">Reference proteome</keyword>
<accession>A0A5Q4BQ39</accession>
<sequence length="155" mass="17295">MLLPLFIAKLRNPLRLCEGSPTFQENHRVNYVPNLIDAGNGPQIVAPDKPYVAAAGRNQLYSIETRLDPETAKHIKEQIQWAIGDGPTNETLFVFGPQIRQGAVCKKESTSATQNFKPPEHEPAGDWLVAYDVDNPLTKRTGSCYNHGCNTRKEH</sequence>
<dbReference type="OrthoDB" id="4812218at2759"/>
<gene>
    <name evidence="1" type="ORF">CSHISOI_06388</name>
</gene>